<gene>
    <name evidence="1" type="ORF">HAV22_03585</name>
</gene>
<keyword evidence="2" id="KW-1185">Reference proteome</keyword>
<organism evidence="1 2">
    <name type="scientific">Telluria antibiotica</name>
    <dbReference type="NCBI Taxonomy" id="2717319"/>
    <lineage>
        <taxon>Bacteria</taxon>
        <taxon>Pseudomonadati</taxon>
        <taxon>Pseudomonadota</taxon>
        <taxon>Betaproteobacteria</taxon>
        <taxon>Burkholderiales</taxon>
        <taxon>Oxalobacteraceae</taxon>
        <taxon>Telluria group</taxon>
        <taxon>Telluria</taxon>
    </lineage>
</organism>
<name>A0ABX0P6X3_9BURK</name>
<sequence>MTAGVDSHAYLRLAAEHEALMQFLYLAPVGLVQTASDGRIVMINPAAAQLLMPLQRDGNLANLFDALAGVAPGLRDLCAAFTRTHGMVCDGLRIPLGGPDARATRLTLLKLDEARLMAVLADVTAHADGAPSTHDTRAARP</sequence>
<accession>A0ABX0P6X3</accession>
<comment type="caution">
    <text evidence="1">The sequence shown here is derived from an EMBL/GenBank/DDBJ whole genome shotgun (WGS) entry which is preliminary data.</text>
</comment>
<evidence type="ECO:0008006" key="3">
    <source>
        <dbReference type="Google" id="ProtNLM"/>
    </source>
</evidence>
<dbReference type="EMBL" id="JAAQOM010000002">
    <property type="protein sequence ID" value="NIA52737.1"/>
    <property type="molecule type" value="Genomic_DNA"/>
</dbReference>
<evidence type="ECO:0000313" key="2">
    <source>
        <dbReference type="Proteomes" id="UP000716322"/>
    </source>
</evidence>
<dbReference type="Proteomes" id="UP000716322">
    <property type="component" value="Unassembled WGS sequence"/>
</dbReference>
<protein>
    <recommendedName>
        <fullName evidence="3">PAS domain-containing protein</fullName>
    </recommendedName>
</protein>
<dbReference type="RefSeq" id="WP_166856608.1">
    <property type="nucleotide sequence ID" value="NZ_JAAQOM010000002.1"/>
</dbReference>
<evidence type="ECO:0000313" key="1">
    <source>
        <dbReference type="EMBL" id="NIA52737.1"/>
    </source>
</evidence>
<reference evidence="1 2" key="1">
    <citation type="submission" date="2020-03" db="EMBL/GenBank/DDBJ databases">
        <title>Genome sequence of strain Massilia sp. TW-1.</title>
        <authorList>
            <person name="Chaudhary D.K."/>
        </authorList>
    </citation>
    <scope>NUCLEOTIDE SEQUENCE [LARGE SCALE GENOMIC DNA]</scope>
    <source>
        <strain evidence="1 2">TW-1</strain>
    </source>
</reference>
<proteinExistence type="predicted"/>